<accession>A0A841KL06</accession>
<gene>
    <name evidence="1" type="ORF">HNQ80_000196</name>
</gene>
<keyword evidence="2" id="KW-1185">Reference proteome</keyword>
<reference evidence="1 2" key="1">
    <citation type="submission" date="2020-08" db="EMBL/GenBank/DDBJ databases">
        <title>Genomic Encyclopedia of Type Strains, Phase IV (KMG-IV): sequencing the most valuable type-strain genomes for metagenomic binning, comparative biology and taxonomic classification.</title>
        <authorList>
            <person name="Goeker M."/>
        </authorList>
    </citation>
    <scope>NUCLEOTIDE SEQUENCE [LARGE SCALE GENOMIC DNA]</scope>
    <source>
        <strain evidence="1 2">DSM 103526</strain>
    </source>
</reference>
<evidence type="ECO:0000313" key="2">
    <source>
        <dbReference type="Proteomes" id="UP000579281"/>
    </source>
</evidence>
<sequence>MGQNTNIINSVVTVGNGNIVQAHIHKDPVNWDLLENELFEMIHKLPKDSNELNSVKDAYKYTIKKDRNNLINFIKTHAIDFTSNLFSNAASVFLVEFIKKCV</sequence>
<protein>
    <submittedName>
        <fullName evidence="1">Uncharacterized protein</fullName>
    </submittedName>
</protein>
<proteinExistence type="predicted"/>
<dbReference type="AlphaFoldDB" id="A0A841KL06"/>
<dbReference type="RefSeq" id="WP_184307250.1">
    <property type="nucleotide sequence ID" value="NZ_JACHEN010000001.1"/>
</dbReference>
<dbReference type="EMBL" id="JACHEN010000001">
    <property type="protein sequence ID" value="MBB6214127.1"/>
    <property type="molecule type" value="Genomic_DNA"/>
</dbReference>
<comment type="caution">
    <text evidence="1">The sequence shown here is derived from an EMBL/GenBank/DDBJ whole genome shotgun (WGS) entry which is preliminary data.</text>
</comment>
<dbReference type="Proteomes" id="UP000579281">
    <property type="component" value="Unassembled WGS sequence"/>
</dbReference>
<name>A0A841KL06_9FIRM</name>
<evidence type="ECO:0000313" key="1">
    <source>
        <dbReference type="EMBL" id="MBB6214127.1"/>
    </source>
</evidence>
<organism evidence="1 2">
    <name type="scientific">Anaerosolibacter carboniphilus</name>
    <dbReference type="NCBI Taxonomy" id="1417629"/>
    <lineage>
        <taxon>Bacteria</taxon>
        <taxon>Bacillati</taxon>
        <taxon>Bacillota</taxon>
        <taxon>Clostridia</taxon>
        <taxon>Peptostreptococcales</taxon>
        <taxon>Thermotaleaceae</taxon>
        <taxon>Anaerosolibacter</taxon>
    </lineage>
</organism>